<evidence type="ECO:0000256" key="1">
    <source>
        <dbReference type="PROSITE-ProRule" id="PRU00169"/>
    </source>
</evidence>
<dbReference type="SMART" id="SM00448">
    <property type="entry name" value="REC"/>
    <property type="match status" value="1"/>
</dbReference>
<evidence type="ECO:0000313" key="4">
    <source>
        <dbReference type="Proteomes" id="UP000541444"/>
    </source>
</evidence>
<dbReference type="EMBL" id="JACGCM010002114">
    <property type="protein sequence ID" value="KAF6144690.1"/>
    <property type="molecule type" value="Genomic_DNA"/>
</dbReference>
<dbReference type="PANTHER" id="PTHR43228:SF1">
    <property type="entry name" value="TWO-COMPONENT RESPONSE REGULATOR ARR22"/>
    <property type="match status" value="1"/>
</dbReference>
<dbReference type="Pfam" id="PF00072">
    <property type="entry name" value="Response_reg"/>
    <property type="match status" value="1"/>
</dbReference>
<evidence type="ECO:0000259" key="2">
    <source>
        <dbReference type="PROSITE" id="PS50110"/>
    </source>
</evidence>
<keyword evidence="1" id="KW-0597">Phosphoprotein</keyword>
<dbReference type="OrthoDB" id="21225at2759"/>
<organism evidence="3 4">
    <name type="scientific">Kingdonia uniflora</name>
    <dbReference type="NCBI Taxonomy" id="39325"/>
    <lineage>
        <taxon>Eukaryota</taxon>
        <taxon>Viridiplantae</taxon>
        <taxon>Streptophyta</taxon>
        <taxon>Embryophyta</taxon>
        <taxon>Tracheophyta</taxon>
        <taxon>Spermatophyta</taxon>
        <taxon>Magnoliopsida</taxon>
        <taxon>Ranunculales</taxon>
        <taxon>Circaeasteraceae</taxon>
        <taxon>Kingdonia</taxon>
    </lineage>
</organism>
<accession>A0A7J7LQ64</accession>
<keyword evidence="4" id="KW-1185">Reference proteome</keyword>
<dbReference type="Proteomes" id="UP000541444">
    <property type="component" value="Unassembled WGS sequence"/>
</dbReference>
<dbReference type="InterPro" id="IPR011006">
    <property type="entry name" value="CheY-like_superfamily"/>
</dbReference>
<comment type="caution">
    <text evidence="3">The sequence shown here is derived from an EMBL/GenBank/DDBJ whole genome shotgun (WGS) entry which is preliminary data.</text>
</comment>
<reference evidence="3 4" key="1">
    <citation type="journal article" date="2020" name="IScience">
        <title>Genome Sequencing of the Endangered Kingdonia uniflora (Circaeasteraceae, Ranunculales) Reveals Potential Mechanisms of Evolutionary Specialization.</title>
        <authorList>
            <person name="Sun Y."/>
            <person name="Deng T."/>
            <person name="Zhang A."/>
            <person name="Moore M.J."/>
            <person name="Landis J.B."/>
            <person name="Lin N."/>
            <person name="Zhang H."/>
            <person name="Zhang X."/>
            <person name="Huang J."/>
            <person name="Zhang X."/>
            <person name="Sun H."/>
            <person name="Wang H."/>
        </authorList>
    </citation>
    <scope>NUCLEOTIDE SEQUENCE [LARGE SCALE GENOMIC DNA]</scope>
    <source>
        <strain evidence="3">TB1705</strain>
        <tissue evidence="3">Leaf</tissue>
    </source>
</reference>
<gene>
    <name evidence="3" type="ORF">GIB67_006182</name>
</gene>
<dbReference type="PROSITE" id="PS50110">
    <property type="entry name" value="RESPONSE_REGULATORY"/>
    <property type="match status" value="1"/>
</dbReference>
<dbReference type="AlphaFoldDB" id="A0A7J7LQ64"/>
<dbReference type="PANTHER" id="PTHR43228">
    <property type="entry name" value="TWO-COMPONENT RESPONSE REGULATOR"/>
    <property type="match status" value="1"/>
</dbReference>
<evidence type="ECO:0000313" key="3">
    <source>
        <dbReference type="EMBL" id="KAF6144690.1"/>
    </source>
</evidence>
<dbReference type="GO" id="GO:0000160">
    <property type="term" value="P:phosphorelay signal transduction system"/>
    <property type="evidence" value="ECO:0007669"/>
    <property type="project" value="InterPro"/>
</dbReference>
<feature type="modified residue" description="4-aspartylphosphate" evidence="1">
    <location>
        <position position="65"/>
    </location>
</feature>
<dbReference type="CDD" id="cd17546">
    <property type="entry name" value="REC_hyHK_CKI1_RcsC-like"/>
    <property type="match status" value="1"/>
</dbReference>
<sequence>MASTKTESSNRKLRVLIVDDCATIRLFNKMIVETTRRVVTQVVEDGKEAVDICKGGAVFDLILMDRNMPIMNGIQATKELREMGVTSMIVGVTDANTTSEKQEFMDAGLDDFYSKPLKLAAVQAFIQRIEKKL</sequence>
<proteinExistence type="predicted"/>
<feature type="domain" description="Response regulatory" evidence="2">
    <location>
        <begin position="14"/>
        <end position="130"/>
    </location>
</feature>
<dbReference type="SUPFAM" id="SSF52172">
    <property type="entry name" value="CheY-like"/>
    <property type="match status" value="1"/>
</dbReference>
<dbReference type="InterPro" id="IPR001789">
    <property type="entry name" value="Sig_transdc_resp-reg_receiver"/>
</dbReference>
<dbReference type="InterPro" id="IPR052048">
    <property type="entry name" value="ST_Response_Regulator"/>
</dbReference>
<dbReference type="Gene3D" id="3.40.50.2300">
    <property type="match status" value="1"/>
</dbReference>
<name>A0A7J7LQ64_9MAGN</name>
<protein>
    <recommendedName>
        <fullName evidence="2">Response regulatory domain-containing protein</fullName>
    </recommendedName>
</protein>